<keyword evidence="4" id="KW-1185">Reference proteome</keyword>
<proteinExistence type="predicted"/>
<dbReference type="InterPro" id="IPR010987">
    <property type="entry name" value="Glutathione-S-Trfase_C-like"/>
</dbReference>
<evidence type="ECO:0000313" key="4">
    <source>
        <dbReference type="Proteomes" id="UP000199377"/>
    </source>
</evidence>
<evidence type="ECO:0000259" key="1">
    <source>
        <dbReference type="PROSITE" id="PS50404"/>
    </source>
</evidence>
<dbReference type="Pfam" id="PF13410">
    <property type="entry name" value="GST_C_2"/>
    <property type="match status" value="1"/>
</dbReference>
<feature type="domain" description="GST C-terminal" evidence="2">
    <location>
        <begin position="88"/>
        <end position="211"/>
    </location>
</feature>
<dbReference type="Proteomes" id="UP000199377">
    <property type="component" value="Unassembled WGS sequence"/>
</dbReference>
<dbReference type="GO" id="GO:0016740">
    <property type="term" value="F:transferase activity"/>
    <property type="evidence" value="ECO:0007669"/>
    <property type="project" value="UniProtKB-KW"/>
</dbReference>
<dbReference type="Gene3D" id="3.40.30.10">
    <property type="entry name" value="Glutaredoxin"/>
    <property type="match status" value="1"/>
</dbReference>
<sequence>MTSPPRVTLHGYQHSIYSWAVRLTLSEKGVDWDWAEVDPFLEPERAARRHPFAKVPVLVHGSFAVYETVAILQYVDEAFEGPALQPSAPQPRARMRQVQAIADAYAYWPMVRMLYSHRVFLPRQGEEADRAEAREGLSRARPVLDALEGLTGEGPYFGGQAPSLADLHLAPMLAAFAEAPEGGALLAGRRRLRAWLETMQARPAFRATRPW</sequence>
<dbReference type="InterPro" id="IPR004045">
    <property type="entry name" value="Glutathione_S-Trfase_N"/>
</dbReference>
<dbReference type="InterPro" id="IPR036282">
    <property type="entry name" value="Glutathione-S-Trfase_C_sf"/>
</dbReference>
<dbReference type="Gene3D" id="1.20.1050.10">
    <property type="match status" value="1"/>
</dbReference>
<dbReference type="SUPFAM" id="SSF52833">
    <property type="entry name" value="Thioredoxin-like"/>
    <property type="match status" value="1"/>
</dbReference>
<dbReference type="InterPro" id="IPR036249">
    <property type="entry name" value="Thioredoxin-like_sf"/>
</dbReference>
<dbReference type="OrthoDB" id="9797500at2"/>
<gene>
    <name evidence="3" type="ORF">SAMN05216258_104311</name>
</gene>
<dbReference type="CDD" id="cd00299">
    <property type="entry name" value="GST_C_family"/>
    <property type="match status" value="1"/>
</dbReference>
<dbReference type="PROSITE" id="PS50405">
    <property type="entry name" value="GST_CTER"/>
    <property type="match status" value="1"/>
</dbReference>
<dbReference type="SUPFAM" id="SSF47616">
    <property type="entry name" value="GST C-terminal domain-like"/>
    <property type="match status" value="1"/>
</dbReference>
<evidence type="ECO:0000259" key="2">
    <source>
        <dbReference type="PROSITE" id="PS50405"/>
    </source>
</evidence>
<organism evidence="3 4">
    <name type="scientific">Albimonas pacifica</name>
    <dbReference type="NCBI Taxonomy" id="1114924"/>
    <lineage>
        <taxon>Bacteria</taxon>
        <taxon>Pseudomonadati</taxon>
        <taxon>Pseudomonadota</taxon>
        <taxon>Alphaproteobacteria</taxon>
        <taxon>Rhodobacterales</taxon>
        <taxon>Paracoccaceae</taxon>
        <taxon>Albimonas</taxon>
    </lineage>
</organism>
<dbReference type="SFLD" id="SFLDS00019">
    <property type="entry name" value="Glutathione_Transferase_(cytos"/>
    <property type="match status" value="1"/>
</dbReference>
<dbReference type="EMBL" id="FOQH01000004">
    <property type="protein sequence ID" value="SFI11083.1"/>
    <property type="molecule type" value="Genomic_DNA"/>
</dbReference>
<dbReference type="InterPro" id="IPR050983">
    <property type="entry name" value="GST_Omega/HSP26"/>
</dbReference>
<feature type="domain" description="GST N-terminal" evidence="1">
    <location>
        <begin position="5"/>
        <end position="83"/>
    </location>
</feature>
<dbReference type="GO" id="GO:0005737">
    <property type="term" value="C:cytoplasm"/>
    <property type="evidence" value="ECO:0007669"/>
    <property type="project" value="TreeGrafter"/>
</dbReference>
<dbReference type="PANTHER" id="PTHR43968:SF6">
    <property type="entry name" value="GLUTATHIONE S-TRANSFERASE OMEGA"/>
    <property type="match status" value="1"/>
</dbReference>
<dbReference type="InterPro" id="IPR040079">
    <property type="entry name" value="Glutathione_S-Trfase"/>
</dbReference>
<dbReference type="RefSeq" id="WP_092859598.1">
    <property type="nucleotide sequence ID" value="NZ_FOQH01000004.1"/>
</dbReference>
<reference evidence="3 4" key="1">
    <citation type="submission" date="2016-10" db="EMBL/GenBank/DDBJ databases">
        <authorList>
            <person name="de Groot N.N."/>
        </authorList>
    </citation>
    <scope>NUCLEOTIDE SEQUENCE [LARGE SCALE GENOMIC DNA]</scope>
    <source>
        <strain evidence="3 4">CGMCC 1.11030</strain>
    </source>
</reference>
<dbReference type="STRING" id="1114924.SAMN05216258_104311"/>
<evidence type="ECO:0000313" key="3">
    <source>
        <dbReference type="EMBL" id="SFI11083.1"/>
    </source>
</evidence>
<dbReference type="PROSITE" id="PS50404">
    <property type="entry name" value="GST_NTER"/>
    <property type="match status" value="1"/>
</dbReference>
<dbReference type="PANTHER" id="PTHR43968">
    <property type="match status" value="1"/>
</dbReference>
<dbReference type="Pfam" id="PF13417">
    <property type="entry name" value="GST_N_3"/>
    <property type="match status" value="1"/>
</dbReference>
<dbReference type="AlphaFoldDB" id="A0A1I3FIN7"/>
<accession>A0A1I3FIN7</accession>
<protein>
    <submittedName>
        <fullName evidence="3">Glutathione S-transferase</fullName>
    </submittedName>
</protein>
<dbReference type="CDD" id="cd00570">
    <property type="entry name" value="GST_N_family"/>
    <property type="match status" value="1"/>
</dbReference>
<name>A0A1I3FIN7_9RHOB</name>
<dbReference type="SFLD" id="SFLDG00358">
    <property type="entry name" value="Main_(cytGST)"/>
    <property type="match status" value="1"/>
</dbReference>
<keyword evidence="3" id="KW-0808">Transferase</keyword>